<dbReference type="Pfam" id="PF00353">
    <property type="entry name" value="HemolysinCabind"/>
    <property type="match status" value="3"/>
</dbReference>
<dbReference type="PANTHER" id="PTHR38340">
    <property type="entry name" value="S-LAYER PROTEIN"/>
    <property type="match status" value="1"/>
</dbReference>
<evidence type="ECO:0000313" key="3">
    <source>
        <dbReference type="EMBL" id="KHQ51749.1"/>
    </source>
</evidence>
<dbReference type="GO" id="GO:0005576">
    <property type="term" value="C:extracellular region"/>
    <property type="evidence" value="ECO:0007669"/>
    <property type="project" value="UniProtKB-SubCell"/>
</dbReference>
<dbReference type="PRINTS" id="PR00313">
    <property type="entry name" value="CABNDNGRPT"/>
</dbReference>
<dbReference type="PANTHER" id="PTHR38340:SF1">
    <property type="entry name" value="S-LAYER PROTEIN"/>
    <property type="match status" value="1"/>
</dbReference>
<keyword evidence="4" id="KW-1185">Reference proteome</keyword>
<dbReference type="EMBL" id="JSUQ01000015">
    <property type="protein sequence ID" value="KHQ51749.1"/>
    <property type="molecule type" value="Genomic_DNA"/>
</dbReference>
<evidence type="ECO:0000256" key="1">
    <source>
        <dbReference type="ARBA" id="ARBA00004613"/>
    </source>
</evidence>
<organism evidence="3 4">
    <name type="scientific">Mameliella alba</name>
    <dbReference type="NCBI Taxonomy" id="561184"/>
    <lineage>
        <taxon>Bacteria</taxon>
        <taxon>Pseudomonadati</taxon>
        <taxon>Pseudomonadota</taxon>
        <taxon>Alphaproteobacteria</taxon>
        <taxon>Rhodobacterales</taxon>
        <taxon>Roseobacteraceae</taxon>
        <taxon>Mameliella</taxon>
    </lineage>
</organism>
<dbReference type="InterPro" id="IPR011049">
    <property type="entry name" value="Serralysin-like_metalloprot_C"/>
</dbReference>
<dbReference type="RefSeq" id="WP_052244628.1">
    <property type="nucleotide sequence ID" value="NZ_JSUQ01000015.1"/>
</dbReference>
<evidence type="ECO:0000256" key="2">
    <source>
        <dbReference type="ARBA" id="ARBA00022525"/>
    </source>
</evidence>
<name>A0A0B3SMH9_9RHOB</name>
<keyword evidence="2" id="KW-0964">Secreted</keyword>
<dbReference type="InterPro" id="IPR050557">
    <property type="entry name" value="RTX_toxin/Mannuronan_C5-epim"/>
</dbReference>
<dbReference type="PATRIC" id="fig|1515334.3.peg.3670"/>
<dbReference type="GO" id="GO:0005509">
    <property type="term" value="F:calcium ion binding"/>
    <property type="evidence" value="ECO:0007669"/>
    <property type="project" value="InterPro"/>
</dbReference>
<dbReference type="Proteomes" id="UP000030960">
    <property type="component" value="Unassembled WGS sequence"/>
</dbReference>
<dbReference type="InterPro" id="IPR001343">
    <property type="entry name" value="Hemolysn_Ca-bd"/>
</dbReference>
<sequence length="469" mass="47105">MADFTLTGFSTTAQTLTGSETGILTDADANLVVNGDAITSSGSFNNLSINGSVIASTLVNNNAIEHDGGTFTAFVGPSGYVNSIEGDTFFLSGTSTMRIQNTGTILAGADAIDARASDGGAPIDIINSGTIIGESDGLVLDGGTANVTIVNSGTIEGGSGGIFSNFFSGSTGTTILRNSGTISGGTSFAYTSELGGGVDRIFNSGVMNGDVEMGVGDDRLDNTGGVINGTVFGDFGNDTLAGGENADDFNGGADADTIVGRGGDDLLDGEGGDDFILGGAGNDDIEGGSENDTINGNAGDDTILGDSGNDILVGQDGSDFLDGSDGLDTMDGGNGDDILEGGADNDILRGRAGEDELAGGLGRDFLTGGQDADVFVFRSTAETVVGANRDQILDFEQGLDLITVAGLSPGVFEFRGTSAFDPSGNPELRLFETATGSTIVQIDTDGDGTQDAEIRVANVTGLTADDFVL</sequence>
<reference evidence="3 4" key="1">
    <citation type="submission" date="2014-10" db="EMBL/GenBank/DDBJ databases">
        <title>Genome sequence of Ponticoccus sp. strain UMTAT08 isolated from clonal culture of toxic dinoflagellate Alexandrium tamiyavanichii.</title>
        <authorList>
            <person name="Gan H.Y."/>
            <person name="Muhd D.-D."/>
            <person name="Mohd Noor M.E."/>
            <person name="Yeong Y.S."/>
            <person name="Usup G."/>
        </authorList>
    </citation>
    <scope>NUCLEOTIDE SEQUENCE [LARGE SCALE GENOMIC DNA]</scope>
    <source>
        <strain evidence="3 4">UMTAT08</strain>
    </source>
</reference>
<dbReference type="AlphaFoldDB" id="A0A0B3SMH9"/>
<gene>
    <name evidence="3" type="ORF">OA50_03650</name>
</gene>
<dbReference type="SUPFAM" id="SSF51120">
    <property type="entry name" value="beta-Roll"/>
    <property type="match status" value="2"/>
</dbReference>
<comment type="subcellular location">
    <subcellularLocation>
        <location evidence="1">Secreted</location>
    </subcellularLocation>
</comment>
<dbReference type="STRING" id="561184.SAMN05216376_104177"/>
<protein>
    <submittedName>
        <fullName evidence="3">5'-nucleotidase</fullName>
    </submittedName>
</protein>
<proteinExistence type="predicted"/>
<evidence type="ECO:0000313" key="4">
    <source>
        <dbReference type="Proteomes" id="UP000030960"/>
    </source>
</evidence>
<dbReference type="Gene3D" id="2.150.10.10">
    <property type="entry name" value="Serralysin-like metalloprotease, C-terminal"/>
    <property type="match status" value="3"/>
</dbReference>
<accession>A0A0B3SMH9</accession>
<dbReference type="OrthoDB" id="7315305at2"/>
<comment type="caution">
    <text evidence="3">The sequence shown here is derived from an EMBL/GenBank/DDBJ whole genome shotgun (WGS) entry which is preliminary data.</text>
</comment>